<dbReference type="EC" id="1.1.1.141" evidence="4"/>
<dbReference type="PANTHER" id="PTHR44229">
    <property type="entry name" value="15-HYDROXYPROSTAGLANDIN DEHYDROGENASE [NAD(+)]"/>
    <property type="match status" value="1"/>
</dbReference>
<comment type="catalytic activity">
    <reaction evidence="14">
        <text>(11R)-hydroxy-(5Z,8Z,12E,14Z)-eicosatetraenoate + NAD(+) = 11-oxo-(5Z,8Z,12E,14Z)-eicosatetraenoate + NADH + H(+)</text>
        <dbReference type="Rhea" id="RHEA:48640"/>
        <dbReference type="ChEBI" id="CHEBI:15378"/>
        <dbReference type="ChEBI" id="CHEBI:57540"/>
        <dbReference type="ChEBI" id="CHEBI:57945"/>
        <dbReference type="ChEBI" id="CHEBI:78836"/>
        <dbReference type="ChEBI" id="CHEBI:90697"/>
    </reaction>
    <physiologicalReaction direction="left-to-right" evidence="14">
        <dbReference type="Rhea" id="RHEA:48641"/>
    </physiologicalReaction>
</comment>
<dbReference type="PANTHER" id="PTHR44229:SF5">
    <property type="entry name" value="15-HYDROXYPROSTAGLANDIN DEHYDROGENASE [NAD(+)]"/>
    <property type="match status" value="1"/>
</dbReference>
<evidence type="ECO:0000256" key="2">
    <source>
        <dbReference type="ARBA" id="ARBA00022501"/>
    </source>
</evidence>
<dbReference type="Pfam" id="PF00106">
    <property type="entry name" value="adh_short"/>
    <property type="match status" value="1"/>
</dbReference>
<dbReference type="PROSITE" id="PS00061">
    <property type="entry name" value="ADH_SHORT"/>
    <property type="match status" value="1"/>
</dbReference>
<evidence type="ECO:0000313" key="23">
    <source>
        <dbReference type="RefSeq" id="XP_042580785.1"/>
    </source>
</evidence>
<name>A0A9Q9WCC4_CYPCA</name>
<dbReference type="GO" id="GO:0005737">
    <property type="term" value="C:cytoplasm"/>
    <property type="evidence" value="ECO:0007669"/>
    <property type="project" value="TreeGrafter"/>
</dbReference>
<comment type="catalytic activity">
    <reaction evidence="20">
        <text>resolvin D2 + NAD(+) = 16-oxoresolvin D2 + NADH + H(+)</text>
        <dbReference type="Rhea" id="RHEA:53588"/>
        <dbReference type="ChEBI" id="CHEBI:15378"/>
        <dbReference type="ChEBI" id="CHEBI:57540"/>
        <dbReference type="ChEBI" id="CHEBI:57945"/>
        <dbReference type="ChEBI" id="CHEBI:133367"/>
        <dbReference type="ChEBI" id="CHEBI:137498"/>
    </reaction>
    <physiologicalReaction direction="left-to-right" evidence="20">
        <dbReference type="Rhea" id="RHEA:53589"/>
    </physiologicalReaction>
</comment>
<evidence type="ECO:0000313" key="24">
    <source>
        <dbReference type="RefSeq" id="XP_042580787.1"/>
    </source>
</evidence>
<comment type="catalytic activity">
    <reaction evidence="11">
        <text>resolvin D1 + NAD(+) = 8-oxoresolvin D1 + NADH + H(+)</text>
        <dbReference type="Rhea" id="RHEA:50124"/>
        <dbReference type="ChEBI" id="CHEBI:15378"/>
        <dbReference type="ChEBI" id="CHEBI:57540"/>
        <dbReference type="ChEBI" id="CHEBI:57945"/>
        <dbReference type="ChEBI" id="CHEBI:132079"/>
        <dbReference type="ChEBI" id="CHEBI:132080"/>
    </reaction>
    <physiologicalReaction direction="left-to-right" evidence="11">
        <dbReference type="Rhea" id="RHEA:50125"/>
    </physiologicalReaction>
</comment>
<evidence type="ECO:0000256" key="20">
    <source>
        <dbReference type="ARBA" id="ARBA00048921"/>
    </source>
</evidence>
<protein>
    <recommendedName>
        <fullName evidence="6">15-hydroxyprostaglandin dehydrogenase [NAD(+)]</fullName>
        <ecNumber evidence="4">1.1.1.141</ecNumber>
        <ecNumber evidence="5">1.1.1.232</ecNumber>
    </recommendedName>
    <alternativeName>
        <fullName evidence="8">Eicosanoid/docosanoid dehydrogenase [NAD(+)]</fullName>
    </alternativeName>
    <alternativeName>
        <fullName evidence="7">Prostaglandin dehydrogenase 1</fullName>
    </alternativeName>
</protein>
<evidence type="ECO:0000256" key="10">
    <source>
        <dbReference type="ARBA" id="ARBA00047325"/>
    </source>
</evidence>
<evidence type="ECO:0000256" key="9">
    <source>
        <dbReference type="ARBA" id="ARBA00045705"/>
    </source>
</evidence>
<evidence type="ECO:0000256" key="12">
    <source>
        <dbReference type="ARBA" id="ARBA00048008"/>
    </source>
</evidence>
<dbReference type="AlphaFoldDB" id="A0A9Q9WCC4"/>
<comment type="function">
    <text evidence="9">Catalyzes the NAD-dependent dehydrogenation (oxidation) of a broad array of hydroxylated polyunsaturated fatty acids (mainly eicosanoids and docosanoids, including prostaglandins, lipoxins and resolvins), yielding their corresponding keto (oxo) metabolites. Decreases the levels of the pro-proliferative prostaglandins such as prostaglandin E2 (whose activity is increased in cancer because of an increase in the expression of cyclooxygenase 2) and generates oxo-fatty acid products that can profoundly influence cell function by abrogating pro-inflammatory cytokine expression. Converts resolvins E1, D1 and D2 to their oxo products, which represents a mode of resolvin inactivation. Resolvin E1 plays important roles during the resolution phase of acute inflammation, while resolvins D1 and D2 have a unique role in obesity-induced adipose inflammation.</text>
</comment>
<evidence type="ECO:0000256" key="6">
    <source>
        <dbReference type="ARBA" id="ARBA00040276"/>
    </source>
</evidence>
<dbReference type="RefSeq" id="XP_042580785.1">
    <property type="nucleotide sequence ID" value="XM_042724851.1"/>
</dbReference>
<comment type="catalytic activity">
    <reaction evidence="10">
        <text>prostaglandin E1 + NAD(+) = 15-oxoprostaglandin E1 + NADH + H(+)</text>
        <dbReference type="Rhea" id="RHEA:16477"/>
        <dbReference type="ChEBI" id="CHEBI:15378"/>
        <dbReference type="ChEBI" id="CHEBI:57397"/>
        <dbReference type="ChEBI" id="CHEBI:57401"/>
        <dbReference type="ChEBI" id="CHEBI:57540"/>
        <dbReference type="ChEBI" id="CHEBI:57945"/>
    </reaction>
    <physiologicalReaction direction="left-to-right" evidence="10">
        <dbReference type="Rhea" id="RHEA:16478"/>
    </physiologicalReaction>
</comment>
<comment type="catalytic activity">
    <reaction evidence="18">
        <text>prostaglandin A1 + NAD(+) = 15-oxo-prostaglandin A1 + NADH + H(+)</text>
        <dbReference type="Rhea" id="RHEA:41263"/>
        <dbReference type="ChEBI" id="CHEBI:15378"/>
        <dbReference type="ChEBI" id="CHEBI:57398"/>
        <dbReference type="ChEBI" id="CHEBI:57540"/>
        <dbReference type="ChEBI" id="CHEBI:57945"/>
        <dbReference type="ChEBI" id="CHEBI:85072"/>
    </reaction>
    <physiologicalReaction direction="left-to-right" evidence="18">
        <dbReference type="Rhea" id="RHEA:41264"/>
    </physiologicalReaction>
</comment>
<dbReference type="GO" id="GO:0047034">
    <property type="term" value="F:15-hydroxyicosatetraenoate dehydrogenase activity"/>
    <property type="evidence" value="ECO:0007669"/>
    <property type="project" value="UniProtKB-EC"/>
</dbReference>
<evidence type="ECO:0000256" key="14">
    <source>
        <dbReference type="ARBA" id="ARBA00048144"/>
    </source>
</evidence>
<dbReference type="GeneID" id="122137491"/>
<reference evidence="23 24" key="1">
    <citation type="submission" date="2025-04" db="UniProtKB">
        <authorList>
            <consortium name="RefSeq"/>
        </authorList>
    </citation>
    <scope>IDENTIFICATION</scope>
    <source>
        <tissue evidence="23 24">Muscle</tissue>
    </source>
</reference>
<comment type="catalytic activity">
    <reaction evidence="17">
        <text>lipoxin A4 + NAD(+) = 15-oxo-(5S,6R)-dihydroxy-(7E,9E,11Z,13E)-eicosatetraenoate + NADH + H(+)</text>
        <dbReference type="Rhea" id="RHEA:41572"/>
        <dbReference type="ChEBI" id="CHEBI:15378"/>
        <dbReference type="ChEBI" id="CHEBI:57540"/>
        <dbReference type="ChEBI" id="CHEBI:57945"/>
        <dbReference type="ChEBI" id="CHEBI:67026"/>
        <dbReference type="ChEBI" id="CHEBI:78311"/>
    </reaction>
    <physiologicalReaction direction="left-to-right" evidence="17">
        <dbReference type="Rhea" id="RHEA:41573"/>
    </physiologicalReaction>
</comment>
<dbReference type="InterPro" id="IPR002347">
    <property type="entry name" value="SDR_fam"/>
</dbReference>
<dbReference type="CDD" id="cd05323">
    <property type="entry name" value="ADH_SDR_c_like"/>
    <property type="match status" value="1"/>
</dbReference>
<comment type="catalytic activity">
    <reaction evidence="13">
        <text>15-oxo-(5S,6R)-dihydroxy-(7E,9E,11Z)-eicosatrienoate + NADH + H(+) = (5S,6R,15S)-trihydroxy-(7E,9E,11Z)-eicosatrienoate + NAD(+)</text>
        <dbReference type="Rhea" id="RHEA:41596"/>
        <dbReference type="ChEBI" id="CHEBI:15378"/>
        <dbReference type="ChEBI" id="CHEBI:57540"/>
        <dbReference type="ChEBI" id="CHEBI:57945"/>
        <dbReference type="ChEBI" id="CHEBI:78325"/>
        <dbReference type="ChEBI" id="CHEBI:78329"/>
    </reaction>
    <physiologicalReaction direction="left-to-right" evidence="13">
        <dbReference type="Rhea" id="RHEA:41597"/>
    </physiologicalReaction>
</comment>
<organism evidence="23">
    <name type="scientific">Cyprinus carpio</name>
    <name type="common">Common carp</name>
    <dbReference type="NCBI Taxonomy" id="7962"/>
    <lineage>
        <taxon>Eukaryota</taxon>
        <taxon>Metazoa</taxon>
        <taxon>Chordata</taxon>
        <taxon>Craniata</taxon>
        <taxon>Vertebrata</taxon>
        <taxon>Euteleostomi</taxon>
        <taxon>Actinopterygii</taxon>
        <taxon>Neopterygii</taxon>
        <taxon>Teleostei</taxon>
        <taxon>Ostariophysi</taxon>
        <taxon>Cypriniformes</taxon>
        <taxon>Cyprinidae</taxon>
        <taxon>Cyprininae</taxon>
        <taxon>Cyprinus</taxon>
    </lineage>
</organism>
<comment type="catalytic activity">
    <reaction evidence="19">
        <text>prostaglandin E2 + NAD(+) = 15-oxoprostaglandin E2 + NADH + H(+)</text>
        <dbReference type="Rhea" id="RHEA:11876"/>
        <dbReference type="ChEBI" id="CHEBI:15378"/>
        <dbReference type="ChEBI" id="CHEBI:57400"/>
        <dbReference type="ChEBI" id="CHEBI:57540"/>
        <dbReference type="ChEBI" id="CHEBI:57945"/>
        <dbReference type="ChEBI" id="CHEBI:606564"/>
        <dbReference type="EC" id="1.1.1.141"/>
    </reaction>
    <physiologicalReaction direction="left-to-right" evidence="19">
        <dbReference type="Rhea" id="RHEA:11877"/>
    </physiologicalReaction>
</comment>
<evidence type="ECO:0000256" key="18">
    <source>
        <dbReference type="ARBA" id="ARBA00048611"/>
    </source>
</evidence>
<evidence type="ECO:0000256" key="7">
    <source>
        <dbReference type="ARBA" id="ARBA00041812"/>
    </source>
</evidence>
<evidence type="ECO:0000256" key="15">
    <source>
        <dbReference type="ARBA" id="ARBA00048170"/>
    </source>
</evidence>
<evidence type="ECO:0000256" key="8">
    <source>
        <dbReference type="ARBA" id="ARBA00042026"/>
    </source>
</evidence>
<dbReference type="OrthoDB" id="37659at2759"/>
<evidence type="ECO:0000256" key="17">
    <source>
        <dbReference type="ARBA" id="ARBA00048535"/>
    </source>
</evidence>
<evidence type="ECO:0000256" key="11">
    <source>
        <dbReference type="ARBA" id="ARBA00047672"/>
    </source>
</evidence>
<comment type="catalytic activity">
    <reaction evidence="15">
        <text>resolvin D1 + NAD(+) = 17-oxoresolvin D1 + NADH + H(+)</text>
        <dbReference type="Rhea" id="RHEA:50128"/>
        <dbReference type="ChEBI" id="CHEBI:15378"/>
        <dbReference type="ChEBI" id="CHEBI:57540"/>
        <dbReference type="ChEBI" id="CHEBI:57945"/>
        <dbReference type="ChEBI" id="CHEBI:132079"/>
        <dbReference type="ChEBI" id="CHEBI:132081"/>
    </reaction>
    <physiologicalReaction direction="left-to-right" evidence="15">
        <dbReference type="Rhea" id="RHEA:50129"/>
    </physiologicalReaction>
</comment>
<dbReference type="GO" id="GO:0006693">
    <property type="term" value="P:prostaglandin metabolic process"/>
    <property type="evidence" value="ECO:0007669"/>
    <property type="project" value="UniProtKB-KW"/>
</dbReference>
<keyword evidence="3" id="KW-0560">Oxidoreductase</keyword>
<comment type="catalytic activity">
    <reaction evidence="12">
        <text>14-hydroxy-(4Z,7Z,10Z,12E,16Z,19Z)-docosahexaenoate + NAD(+) = 14-oxo-(4Z,7Z,10Z,12E,16Z,19Z)-docosahexaenoate + NADH + H(+)</text>
        <dbReference type="Rhea" id="RHEA:48952"/>
        <dbReference type="ChEBI" id="CHEBI:15378"/>
        <dbReference type="ChEBI" id="CHEBI:57540"/>
        <dbReference type="ChEBI" id="CHEBI:57945"/>
        <dbReference type="ChEBI" id="CHEBI:90866"/>
        <dbReference type="ChEBI" id="CHEBI:90867"/>
    </reaction>
    <physiologicalReaction direction="left-to-right" evidence="12">
        <dbReference type="Rhea" id="RHEA:48953"/>
    </physiologicalReaction>
</comment>
<dbReference type="RefSeq" id="XP_042580787.1">
    <property type="nucleotide sequence ID" value="XM_042724853.1"/>
</dbReference>
<keyword evidence="2" id="KW-0644">Prostaglandin metabolism</keyword>
<dbReference type="Proteomes" id="UP001155660">
    <property type="component" value="Chromosome B5"/>
</dbReference>
<proteinExistence type="inferred from homology"/>
<evidence type="ECO:0000256" key="21">
    <source>
        <dbReference type="ARBA" id="ARBA00049151"/>
    </source>
</evidence>
<comment type="catalytic activity">
    <reaction evidence="21">
        <text>(15S)-hydroxy-(5Z,8Z,11Z,13E)-eicosatetraenoate + NAD(+) = 15-oxo-(5Z,8Z,11Z,13E)-eicosatetraenoate + NADH + H(+)</text>
        <dbReference type="Rhea" id="RHEA:23260"/>
        <dbReference type="ChEBI" id="CHEBI:15378"/>
        <dbReference type="ChEBI" id="CHEBI:57409"/>
        <dbReference type="ChEBI" id="CHEBI:57410"/>
        <dbReference type="ChEBI" id="CHEBI:57540"/>
        <dbReference type="ChEBI" id="CHEBI:57945"/>
        <dbReference type="EC" id="1.1.1.232"/>
    </reaction>
    <physiologicalReaction direction="left-to-right" evidence="21">
        <dbReference type="Rhea" id="RHEA:23261"/>
    </physiologicalReaction>
</comment>
<evidence type="ECO:0000256" key="4">
    <source>
        <dbReference type="ARBA" id="ARBA00038968"/>
    </source>
</evidence>
<evidence type="ECO:0000256" key="3">
    <source>
        <dbReference type="ARBA" id="ARBA00023002"/>
    </source>
</evidence>
<dbReference type="InterPro" id="IPR020904">
    <property type="entry name" value="Sc_DH/Rdtase_CS"/>
</dbReference>
<evidence type="ECO:0000256" key="22">
    <source>
        <dbReference type="ARBA" id="ARBA00049188"/>
    </source>
</evidence>
<dbReference type="FunFam" id="3.40.50.720:FF:000149">
    <property type="entry name" value="15-hydroxyprostaglandin dehydrogenase [NAD(+)]"/>
    <property type="match status" value="1"/>
</dbReference>
<keyword evidence="2" id="KW-0443">Lipid metabolism</keyword>
<evidence type="ECO:0000256" key="1">
    <source>
        <dbReference type="ARBA" id="ARBA00006484"/>
    </source>
</evidence>
<evidence type="ECO:0000256" key="5">
    <source>
        <dbReference type="ARBA" id="ARBA00039060"/>
    </source>
</evidence>
<dbReference type="GO" id="GO:0016404">
    <property type="term" value="F:15-hydroxyprostaglandin dehydrogenase (NAD+) activity"/>
    <property type="evidence" value="ECO:0007669"/>
    <property type="project" value="UniProtKB-EC"/>
</dbReference>
<sequence length="285" mass="31144">MDLKNKVVVVTGGAQGLGRAFVEVLLKQGSNVAFIDVNEPLGKELKATLAEEYGPDRVEFYAADVSSKEEFIGAFKKIVDRFGHIDIMYNNAAVVNENDWEKTIAINMTGLVRGTYLALQYMKDNPDGKGAIINISSTAGLCYVPTAPIYTATKYAVVGFSRAIAAVAMKSNLGLRINTLCPGVMKTNLLSSSNIEDHFGQFSQLEELKEMVLERNDFVKPEDVAMASLPLVIDESKNGKILKIDADGMEFISLPEIQPCESSQSAFFPATAITLLPNFRLELKC</sequence>
<evidence type="ECO:0000256" key="19">
    <source>
        <dbReference type="ARBA" id="ARBA00048739"/>
    </source>
</evidence>
<evidence type="ECO:0000256" key="16">
    <source>
        <dbReference type="ARBA" id="ARBA00048393"/>
    </source>
</evidence>
<gene>
    <name evidence="23 24" type="primary">LOC122137491</name>
</gene>
<comment type="catalytic activity">
    <reaction evidence="22">
        <text>resolvin E1 + NAD(+) = 18-oxo-resolvin E1 + NADH + H(+)</text>
        <dbReference type="Rhea" id="RHEA:49244"/>
        <dbReference type="ChEBI" id="CHEBI:15378"/>
        <dbReference type="ChEBI" id="CHEBI:57540"/>
        <dbReference type="ChEBI" id="CHEBI:57945"/>
        <dbReference type="ChEBI" id="CHEBI:91000"/>
        <dbReference type="ChEBI" id="CHEBI:91001"/>
    </reaction>
    <physiologicalReaction direction="left-to-right" evidence="22">
        <dbReference type="Rhea" id="RHEA:49245"/>
    </physiologicalReaction>
</comment>
<dbReference type="EC" id="1.1.1.232" evidence="5"/>
<comment type="similarity">
    <text evidence="1">Belongs to the short-chain dehydrogenases/reductases (SDR) family.</text>
</comment>
<dbReference type="KEGG" id="ccar:122137491"/>
<comment type="catalytic activity">
    <reaction evidence="16">
        <text>resolvin D2 + NAD(+) = 7-oxoresolvin D2 + NADH + H(+)</text>
        <dbReference type="Rhea" id="RHEA:53584"/>
        <dbReference type="ChEBI" id="CHEBI:15378"/>
        <dbReference type="ChEBI" id="CHEBI:57540"/>
        <dbReference type="ChEBI" id="CHEBI:57945"/>
        <dbReference type="ChEBI" id="CHEBI:133367"/>
        <dbReference type="ChEBI" id="CHEBI:137497"/>
    </reaction>
    <physiologicalReaction direction="left-to-right" evidence="16">
        <dbReference type="Rhea" id="RHEA:53585"/>
    </physiologicalReaction>
</comment>
<accession>A0A9Q9WCC4</accession>
<evidence type="ECO:0000256" key="13">
    <source>
        <dbReference type="ARBA" id="ARBA00048140"/>
    </source>
</evidence>
<keyword evidence="2" id="KW-0276">Fatty acid metabolism</keyword>